<organism evidence="1 2">
    <name type="scientific">Proteobacteria bacterium 228</name>
    <dbReference type="NCBI Taxonomy" id="2083153"/>
    <lineage>
        <taxon>Bacteria</taxon>
        <taxon>Pseudomonadati</taxon>
        <taxon>Pseudomonadota</taxon>
    </lineage>
</organism>
<dbReference type="Proteomes" id="UP000238196">
    <property type="component" value="Unassembled WGS sequence"/>
</dbReference>
<evidence type="ECO:0008006" key="3">
    <source>
        <dbReference type="Google" id="ProtNLM"/>
    </source>
</evidence>
<dbReference type="InterPro" id="IPR011004">
    <property type="entry name" value="Trimer_LpxA-like_sf"/>
</dbReference>
<dbReference type="SUPFAM" id="SSF51161">
    <property type="entry name" value="Trimeric LpxA-like enzymes"/>
    <property type="match status" value="1"/>
</dbReference>
<reference evidence="1 2" key="1">
    <citation type="submission" date="2018-02" db="EMBL/GenBank/DDBJ databases">
        <title>novel marine gammaproteobacteria from coastal saline agro ecosystem.</title>
        <authorList>
            <person name="Krishnan R."/>
            <person name="Ramesh Kumar N."/>
        </authorList>
    </citation>
    <scope>NUCLEOTIDE SEQUENCE [LARGE SCALE GENOMIC DNA]</scope>
    <source>
        <strain evidence="1 2">228</strain>
    </source>
</reference>
<dbReference type="InterPro" id="IPR051159">
    <property type="entry name" value="Hexapeptide_acetyltransf"/>
</dbReference>
<evidence type="ECO:0000313" key="2">
    <source>
        <dbReference type="Proteomes" id="UP000238196"/>
    </source>
</evidence>
<gene>
    <name evidence="1" type="ORF">C4K68_25350</name>
</gene>
<evidence type="ECO:0000313" key="1">
    <source>
        <dbReference type="EMBL" id="PPC74642.1"/>
    </source>
</evidence>
<name>A0A2S5KIQ7_9PROT</name>
<dbReference type="OrthoDB" id="9815592at2"/>
<dbReference type="PANTHER" id="PTHR23416">
    <property type="entry name" value="SIALIC ACID SYNTHASE-RELATED"/>
    <property type="match status" value="1"/>
</dbReference>
<comment type="caution">
    <text evidence="1">The sequence shown here is derived from an EMBL/GenBank/DDBJ whole genome shotgun (WGS) entry which is preliminary data.</text>
</comment>
<accession>A0A2S5KIQ7</accession>
<sequence length="215" mass="23937">MQNTQELNIEANDGNDIVIPTDCKFIKSRIIVKGTGNIIHISPALSYNRLMINIRGNNKEIYISESKKNINNLRITSIRGEGQKVYIGKDFSCGGLEIQMNDGNENLSIGDNCLFSWGIKIRTSDGHSVVDLATDRAINLPKDVVIKDRVWISEDVRILKGVLVPEDCVIASAAVVTKTFSDDDKNTVIGGFPAKVLKRNIKWDRRMPSEYNSGK</sequence>
<dbReference type="AlphaFoldDB" id="A0A2S5KIQ7"/>
<dbReference type="Gene3D" id="2.160.10.10">
    <property type="entry name" value="Hexapeptide repeat proteins"/>
    <property type="match status" value="1"/>
</dbReference>
<dbReference type="PANTHER" id="PTHR23416:SF78">
    <property type="entry name" value="LIPOPOLYSACCHARIDE BIOSYNTHESIS O-ACETYL TRANSFERASE WBBJ-RELATED"/>
    <property type="match status" value="1"/>
</dbReference>
<protein>
    <recommendedName>
        <fullName evidence="3">Acyltransferase</fullName>
    </recommendedName>
</protein>
<proteinExistence type="predicted"/>
<dbReference type="EMBL" id="PRLP01000143">
    <property type="protein sequence ID" value="PPC74642.1"/>
    <property type="molecule type" value="Genomic_DNA"/>
</dbReference>